<dbReference type="AlphaFoldDB" id="A0AAC9W4Y2"/>
<accession>A0AAC9W4Y2</accession>
<proteinExistence type="predicted"/>
<organism evidence="1 2">
    <name type="scientific">Eubacterium limosum</name>
    <dbReference type="NCBI Taxonomy" id="1736"/>
    <lineage>
        <taxon>Bacteria</taxon>
        <taxon>Bacillati</taxon>
        <taxon>Bacillota</taxon>
        <taxon>Clostridia</taxon>
        <taxon>Eubacteriales</taxon>
        <taxon>Eubacteriaceae</taxon>
        <taxon>Eubacterium</taxon>
    </lineage>
</organism>
<gene>
    <name evidence="1" type="ORF">B2M23_20635</name>
</gene>
<dbReference type="EMBL" id="CP019962">
    <property type="protein sequence ID" value="ARD67796.1"/>
    <property type="molecule type" value="Genomic_DNA"/>
</dbReference>
<protein>
    <submittedName>
        <fullName evidence="1">Uncharacterized protein</fullName>
    </submittedName>
</protein>
<dbReference type="KEGG" id="elim:B2M23_20635"/>
<evidence type="ECO:0000313" key="2">
    <source>
        <dbReference type="Proteomes" id="UP000192391"/>
    </source>
</evidence>
<dbReference type="Proteomes" id="UP000192391">
    <property type="component" value="Chromosome"/>
</dbReference>
<sequence>MALMSGCFAKTVLHLAVSRSAWMLFLIRIKGRVSDGGTSLTDGFFVFNKAFFNQFKEVEYESKRKNLY</sequence>
<reference evidence="2" key="1">
    <citation type="journal article" date="2017" name="Sci. Rep.">
        <title>Determination of the Genome and Primary Transcriptome of Syngas Fermenting Eubacterium limosum ATCC 8486.</title>
        <authorList>
            <person name="Song Y."/>
            <person name="Shin J."/>
            <person name="Jeong Y."/>
            <person name="Jin S."/>
            <person name="Lee J.K."/>
            <person name="Kim D.R."/>
            <person name="Kim S.C."/>
            <person name="Cho S."/>
            <person name="Cho B.K."/>
        </authorList>
    </citation>
    <scope>NUCLEOTIDE SEQUENCE [LARGE SCALE GENOMIC DNA]</scope>
    <source>
        <strain evidence="2">ATCC 8486</strain>
    </source>
</reference>
<evidence type="ECO:0000313" key="1">
    <source>
        <dbReference type="EMBL" id="ARD67796.1"/>
    </source>
</evidence>
<name>A0AAC9W4Y2_EUBLI</name>